<dbReference type="EMBL" id="JBHSAS010000006">
    <property type="protein sequence ID" value="MFC4027754.1"/>
    <property type="molecule type" value="Genomic_DNA"/>
</dbReference>
<gene>
    <name evidence="2" type="ORF">ACFOS1_10095</name>
</gene>
<evidence type="ECO:0000313" key="2">
    <source>
        <dbReference type="EMBL" id="MFC4027754.1"/>
    </source>
</evidence>
<protein>
    <submittedName>
        <fullName evidence="2">Histidine kinase</fullName>
    </submittedName>
</protein>
<keyword evidence="3" id="KW-1185">Reference proteome</keyword>
<organism evidence="2 3">
    <name type="scientific">Zunongwangia endophytica</name>
    <dbReference type="NCBI Taxonomy" id="1808945"/>
    <lineage>
        <taxon>Bacteria</taxon>
        <taxon>Pseudomonadati</taxon>
        <taxon>Bacteroidota</taxon>
        <taxon>Flavobacteriia</taxon>
        <taxon>Flavobacteriales</taxon>
        <taxon>Flavobacteriaceae</taxon>
        <taxon>Zunongwangia</taxon>
    </lineage>
</organism>
<name>A0ABV8H6K5_9FLAO</name>
<accession>A0ABV8H6K5</accession>
<proteinExistence type="predicted"/>
<feature type="coiled-coil region" evidence="1">
    <location>
        <begin position="169"/>
        <end position="206"/>
    </location>
</feature>
<keyword evidence="1" id="KW-0175">Coiled coil</keyword>
<keyword evidence="2" id="KW-0808">Transferase</keyword>
<keyword evidence="2" id="KW-0418">Kinase</keyword>
<dbReference type="Proteomes" id="UP001595793">
    <property type="component" value="Unassembled WGS sequence"/>
</dbReference>
<evidence type="ECO:0000256" key="1">
    <source>
        <dbReference type="SAM" id="Coils"/>
    </source>
</evidence>
<reference evidence="3" key="1">
    <citation type="journal article" date="2019" name="Int. J. Syst. Evol. Microbiol.">
        <title>The Global Catalogue of Microorganisms (GCM) 10K type strain sequencing project: providing services to taxonomists for standard genome sequencing and annotation.</title>
        <authorList>
            <consortium name="The Broad Institute Genomics Platform"/>
            <consortium name="The Broad Institute Genome Sequencing Center for Infectious Disease"/>
            <person name="Wu L."/>
            <person name="Ma J."/>
        </authorList>
    </citation>
    <scope>NUCLEOTIDE SEQUENCE [LARGE SCALE GENOMIC DNA]</scope>
    <source>
        <strain evidence="3">CECT 9128</strain>
    </source>
</reference>
<comment type="caution">
    <text evidence="2">The sequence shown here is derived from an EMBL/GenBank/DDBJ whole genome shotgun (WGS) entry which is preliminary data.</text>
</comment>
<evidence type="ECO:0000313" key="3">
    <source>
        <dbReference type="Proteomes" id="UP001595793"/>
    </source>
</evidence>
<sequence length="289" mass="33339">MASIQNNPSQLYRITYEAYSKFANAINRCSNLNEVGTVAEKHLKYILNFHLLKITIEQQNKFIEYSLSKNEIVVKNKELDDLNSLDKKLLDTGIPVRTSNIPDDLVDHRLNTGTLENPLLWAWLFDKGDHRMLISLIADDNRSFATRDIEILKLAADCFDAKFKEISLKKELAKKNNILEDALNTIKVQNNEINEINRNQKEIIRKRTNEITLKNKKLLKISVLNAHNVKEPLSRIQGIIELFDIMDDESCRNELLPMLKVSAEEMDEVVKKVIDMASKELIHLNADKK</sequence>
<dbReference type="RefSeq" id="WP_290233385.1">
    <property type="nucleotide sequence ID" value="NZ_JAUFPZ010000002.1"/>
</dbReference>
<dbReference type="GO" id="GO:0016301">
    <property type="term" value="F:kinase activity"/>
    <property type="evidence" value="ECO:0007669"/>
    <property type="project" value="UniProtKB-KW"/>
</dbReference>